<gene>
    <name evidence="1" type="ORF">ACFSUQ_05800</name>
</gene>
<comment type="caution">
    <text evidence="1">The sequence shown here is derived from an EMBL/GenBank/DDBJ whole genome shotgun (WGS) entry which is preliminary data.</text>
</comment>
<dbReference type="EMBL" id="JBHUNF010000003">
    <property type="protein sequence ID" value="MFD2674813.1"/>
    <property type="molecule type" value="Genomic_DNA"/>
</dbReference>
<accession>A0ABW5RIR2</accession>
<sequence length="275" mass="30824">MLRTRYNDTRNHHLLVNKLKEYGGTVTKRYEQISQRLDNLVQDKITGAVQQLADAVMAGTTGTDLIPFIANANTEVTNNPQALAQAREIIFETLETEYLTNSATKNYETARQHFNNIGKRFKKATTIAPAGTTANDIATGTAEQRAAWIDTQALPNELDKAWTQLRLAAAATGKITDTGEHYLGLAINPQQAKRRDIWQAWTADQHWTAILNTGAIIEAPELDKHEPYREPKPLEYRQLRIPDGYGSIGNMLYRYEDATFDPELLDANGEPTRVA</sequence>
<organism evidence="1 2">
    <name type="scientific">Gulosibacter bifidus</name>
    <dbReference type="NCBI Taxonomy" id="272239"/>
    <lineage>
        <taxon>Bacteria</taxon>
        <taxon>Bacillati</taxon>
        <taxon>Actinomycetota</taxon>
        <taxon>Actinomycetes</taxon>
        <taxon>Micrococcales</taxon>
        <taxon>Microbacteriaceae</taxon>
        <taxon>Gulosibacter</taxon>
    </lineage>
</organism>
<protein>
    <submittedName>
        <fullName evidence="1">Uncharacterized protein</fullName>
    </submittedName>
</protein>
<evidence type="ECO:0000313" key="2">
    <source>
        <dbReference type="Proteomes" id="UP001597453"/>
    </source>
</evidence>
<dbReference type="RefSeq" id="WP_159421364.1">
    <property type="nucleotide sequence ID" value="NZ_JBHUNF010000003.1"/>
</dbReference>
<proteinExistence type="predicted"/>
<reference evidence="2" key="1">
    <citation type="journal article" date="2019" name="Int. J. Syst. Evol. Microbiol.">
        <title>The Global Catalogue of Microorganisms (GCM) 10K type strain sequencing project: providing services to taxonomists for standard genome sequencing and annotation.</title>
        <authorList>
            <consortium name="The Broad Institute Genomics Platform"/>
            <consortium name="The Broad Institute Genome Sequencing Center for Infectious Disease"/>
            <person name="Wu L."/>
            <person name="Ma J."/>
        </authorList>
    </citation>
    <scope>NUCLEOTIDE SEQUENCE [LARGE SCALE GENOMIC DNA]</scope>
    <source>
        <strain evidence="2">TISTR 1511</strain>
    </source>
</reference>
<name>A0ABW5RIR2_9MICO</name>
<evidence type="ECO:0000313" key="1">
    <source>
        <dbReference type="EMBL" id="MFD2674813.1"/>
    </source>
</evidence>
<dbReference type="Proteomes" id="UP001597453">
    <property type="component" value="Unassembled WGS sequence"/>
</dbReference>
<keyword evidence="2" id="KW-1185">Reference proteome</keyword>